<dbReference type="OrthoDB" id="2449614at2759"/>
<proteinExistence type="predicted"/>
<name>A0A2G9RFE5_AQUCT</name>
<organism evidence="2 3">
    <name type="scientific">Aquarana catesbeiana</name>
    <name type="common">American bullfrog</name>
    <name type="synonym">Rana catesbeiana</name>
    <dbReference type="NCBI Taxonomy" id="8400"/>
    <lineage>
        <taxon>Eukaryota</taxon>
        <taxon>Metazoa</taxon>
        <taxon>Chordata</taxon>
        <taxon>Craniata</taxon>
        <taxon>Vertebrata</taxon>
        <taxon>Euteleostomi</taxon>
        <taxon>Amphibia</taxon>
        <taxon>Batrachia</taxon>
        <taxon>Anura</taxon>
        <taxon>Neobatrachia</taxon>
        <taxon>Ranoidea</taxon>
        <taxon>Ranidae</taxon>
        <taxon>Aquarana</taxon>
    </lineage>
</organism>
<evidence type="ECO:0000313" key="3">
    <source>
        <dbReference type="Proteomes" id="UP000228934"/>
    </source>
</evidence>
<keyword evidence="1" id="KW-0812">Transmembrane</keyword>
<dbReference type="Gene3D" id="3.30.40.10">
    <property type="entry name" value="Zinc/RING finger domain, C3HC4 (zinc finger)"/>
    <property type="match status" value="1"/>
</dbReference>
<feature type="transmembrane region" description="Helical" evidence="1">
    <location>
        <begin position="49"/>
        <end position="72"/>
    </location>
</feature>
<dbReference type="AlphaFoldDB" id="A0A2G9RFE5"/>
<reference evidence="3" key="1">
    <citation type="journal article" date="2017" name="Nat. Commun.">
        <title>The North American bullfrog draft genome provides insight into hormonal regulation of long noncoding RNA.</title>
        <authorList>
            <person name="Hammond S.A."/>
            <person name="Warren R.L."/>
            <person name="Vandervalk B.P."/>
            <person name="Kucuk E."/>
            <person name="Khan H."/>
            <person name="Gibb E.A."/>
            <person name="Pandoh P."/>
            <person name="Kirk H."/>
            <person name="Zhao Y."/>
            <person name="Jones M."/>
            <person name="Mungall A.J."/>
            <person name="Coope R."/>
            <person name="Pleasance S."/>
            <person name="Moore R.A."/>
            <person name="Holt R.A."/>
            <person name="Round J.M."/>
            <person name="Ohora S."/>
            <person name="Walle B.V."/>
            <person name="Veldhoen N."/>
            <person name="Helbing C.C."/>
            <person name="Birol I."/>
        </authorList>
    </citation>
    <scope>NUCLEOTIDE SEQUENCE [LARGE SCALE GENOMIC DNA]</scope>
</reference>
<evidence type="ECO:0000313" key="2">
    <source>
        <dbReference type="EMBL" id="PIO26632.1"/>
    </source>
</evidence>
<dbReference type="EMBL" id="KV943057">
    <property type="protein sequence ID" value="PIO26632.1"/>
    <property type="molecule type" value="Genomic_DNA"/>
</dbReference>
<dbReference type="Proteomes" id="UP000228934">
    <property type="component" value="Unassembled WGS sequence"/>
</dbReference>
<keyword evidence="1" id="KW-0472">Membrane</keyword>
<dbReference type="SUPFAM" id="SSF57850">
    <property type="entry name" value="RING/U-box"/>
    <property type="match status" value="1"/>
</dbReference>
<gene>
    <name evidence="2" type="ORF">AB205_0031420</name>
</gene>
<protein>
    <submittedName>
        <fullName evidence="2">Uncharacterized protein</fullName>
    </submittedName>
</protein>
<dbReference type="UniPathway" id="UPA00143"/>
<evidence type="ECO:0000256" key="1">
    <source>
        <dbReference type="SAM" id="Phobius"/>
    </source>
</evidence>
<keyword evidence="3" id="KW-1185">Reference proteome</keyword>
<keyword evidence="1" id="KW-1133">Transmembrane helix</keyword>
<accession>A0A2G9RFE5</accession>
<dbReference type="GO" id="GO:0016567">
    <property type="term" value="P:protein ubiquitination"/>
    <property type="evidence" value="ECO:0007669"/>
    <property type="project" value="UniProtKB-UniPathway"/>
</dbReference>
<dbReference type="InterPro" id="IPR013083">
    <property type="entry name" value="Znf_RING/FYVE/PHD"/>
</dbReference>
<sequence length="73" mass="8083">METLTTPSGYSETSESKSIKPTAVGKLKKCGHIFHQLCMFEMYSNGNKVLAFIFSKGLHFSLVFCFALVCAII</sequence>